<keyword evidence="3" id="KW-1185">Reference proteome</keyword>
<sequence>MPASQSFVPLCCPSPTWVKINVDGAVHPSTSAAAIGGICRSDSGEWIFGFSRRIGCCSILNAELWVIFYGLQYVWRRGYCRVIIESDCREAICCVTNGDVAPMVNGLVVIREWLQPSWEVKVNHIFRQSNMVVDWLAKALRDHKVRTVFFEKPPDGIHTLLESDLQR</sequence>
<evidence type="ECO:0000313" key="1">
    <source>
        <dbReference type="EMBL" id="KAK8478191.1"/>
    </source>
</evidence>
<dbReference type="SUPFAM" id="SSF53098">
    <property type="entry name" value="Ribonuclease H-like"/>
    <property type="match status" value="1"/>
</dbReference>
<dbReference type="InterPro" id="IPR044730">
    <property type="entry name" value="RNase_H-like_dom_plant"/>
</dbReference>
<dbReference type="Gene3D" id="3.30.420.10">
    <property type="entry name" value="Ribonuclease H-like superfamily/Ribonuclease H"/>
    <property type="match status" value="1"/>
</dbReference>
<dbReference type="PANTHER" id="PTHR47723:SF19">
    <property type="entry name" value="POLYNUCLEOTIDYL TRANSFERASE, RIBONUCLEASE H-LIKE SUPERFAMILY PROTEIN"/>
    <property type="match status" value="1"/>
</dbReference>
<dbReference type="Proteomes" id="UP001396334">
    <property type="component" value="Unassembled WGS sequence"/>
</dbReference>
<evidence type="ECO:0000313" key="3">
    <source>
        <dbReference type="Proteomes" id="UP001396334"/>
    </source>
</evidence>
<name>A0ABR1ZDB0_9ROSI</name>
<evidence type="ECO:0000313" key="2">
    <source>
        <dbReference type="EMBL" id="KAK8478195.1"/>
    </source>
</evidence>
<protein>
    <submittedName>
        <fullName evidence="2">Uncharacterized protein</fullName>
    </submittedName>
</protein>
<organism evidence="2 3">
    <name type="scientific">Hibiscus sabdariffa</name>
    <name type="common">roselle</name>
    <dbReference type="NCBI Taxonomy" id="183260"/>
    <lineage>
        <taxon>Eukaryota</taxon>
        <taxon>Viridiplantae</taxon>
        <taxon>Streptophyta</taxon>
        <taxon>Embryophyta</taxon>
        <taxon>Tracheophyta</taxon>
        <taxon>Spermatophyta</taxon>
        <taxon>Magnoliopsida</taxon>
        <taxon>eudicotyledons</taxon>
        <taxon>Gunneridae</taxon>
        <taxon>Pentapetalae</taxon>
        <taxon>rosids</taxon>
        <taxon>malvids</taxon>
        <taxon>Malvales</taxon>
        <taxon>Malvaceae</taxon>
        <taxon>Malvoideae</taxon>
        <taxon>Hibiscus</taxon>
    </lineage>
</organism>
<comment type="caution">
    <text evidence="2">The sequence shown here is derived from an EMBL/GenBank/DDBJ whole genome shotgun (WGS) entry which is preliminary data.</text>
</comment>
<dbReference type="EMBL" id="JBBPBN010001463">
    <property type="protein sequence ID" value="KAK8478195.1"/>
    <property type="molecule type" value="Genomic_DNA"/>
</dbReference>
<dbReference type="InterPro" id="IPR053151">
    <property type="entry name" value="RNase_H-like"/>
</dbReference>
<accession>A0ABR1ZDB0</accession>
<reference evidence="2 3" key="1">
    <citation type="journal article" date="2024" name="G3 (Bethesda)">
        <title>Genome assembly of Hibiscus sabdariffa L. provides insights into metabolisms of medicinal natural products.</title>
        <authorList>
            <person name="Kim T."/>
        </authorList>
    </citation>
    <scope>NUCLEOTIDE SEQUENCE [LARGE SCALE GENOMIC DNA]</scope>
    <source>
        <strain evidence="2">TK-2024</strain>
        <tissue evidence="2">Old leaves</tissue>
    </source>
</reference>
<dbReference type="EMBL" id="JBBPBN010001463">
    <property type="protein sequence ID" value="KAK8478191.1"/>
    <property type="molecule type" value="Genomic_DNA"/>
</dbReference>
<dbReference type="CDD" id="cd06222">
    <property type="entry name" value="RNase_H_like"/>
    <property type="match status" value="1"/>
</dbReference>
<dbReference type="PANTHER" id="PTHR47723">
    <property type="entry name" value="OS05G0353850 PROTEIN"/>
    <property type="match status" value="1"/>
</dbReference>
<dbReference type="InterPro" id="IPR002156">
    <property type="entry name" value="RNaseH_domain"/>
</dbReference>
<dbReference type="InterPro" id="IPR036397">
    <property type="entry name" value="RNaseH_sf"/>
</dbReference>
<proteinExistence type="predicted"/>
<dbReference type="Pfam" id="PF13456">
    <property type="entry name" value="RVT_3"/>
    <property type="match status" value="1"/>
</dbReference>
<dbReference type="InterPro" id="IPR012337">
    <property type="entry name" value="RNaseH-like_sf"/>
</dbReference>
<gene>
    <name evidence="1" type="ORF">V6N11_020179</name>
    <name evidence="2" type="ORF">V6N11_020183</name>
</gene>